<dbReference type="EMBL" id="GBHO01009489">
    <property type="protein sequence ID" value="JAG34115.1"/>
    <property type="molecule type" value="Transcribed_RNA"/>
</dbReference>
<reference evidence="1" key="1">
    <citation type="journal article" date="2014" name="PLoS ONE">
        <title>Transcriptome-Based Identification of ABC Transporters in the Western Tarnished Plant Bug Lygus hesperus.</title>
        <authorList>
            <person name="Hull J.J."/>
            <person name="Chaney K."/>
            <person name="Geib S.M."/>
            <person name="Fabrick J.A."/>
            <person name="Brent C.S."/>
            <person name="Walsh D."/>
            <person name="Lavine L.C."/>
        </authorList>
    </citation>
    <scope>NUCLEOTIDE SEQUENCE</scope>
</reference>
<name>A0A0A9YX59_LYGHE</name>
<accession>A0A0A9YX59</accession>
<sequence length="246" mass="27061">MVTSLSASWVACSDSPGPLMASFFTTNVRQSHQRCDTLVLKDFTVRTFVPTISALQVTTLTPASTTLHDPTVDAELPVVPISNTPASLYKILLPGVCPTSVFEASIYTLTASTVRYDGVSVPTQLLAVPPTTTPVPVTYDLMFPTPFPSIYTTRVEFRSPTQTLGTTTHVHSTTTLPPAGLDVMLQKQSFVFHNVLRTQGLHCSVFTFSGSIRTFHSTNIYILYNSTKIVRQFTDDEVFTVFERLN</sequence>
<gene>
    <name evidence="1" type="ORF">CM83_102132</name>
</gene>
<dbReference type="AlphaFoldDB" id="A0A0A9YX59"/>
<reference evidence="1" key="2">
    <citation type="submission" date="2014-07" db="EMBL/GenBank/DDBJ databases">
        <authorList>
            <person name="Hull J."/>
        </authorList>
    </citation>
    <scope>NUCLEOTIDE SEQUENCE</scope>
</reference>
<organism evidence="1">
    <name type="scientific">Lygus hesperus</name>
    <name type="common">Western plant bug</name>
    <dbReference type="NCBI Taxonomy" id="30085"/>
    <lineage>
        <taxon>Eukaryota</taxon>
        <taxon>Metazoa</taxon>
        <taxon>Ecdysozoa</taxon>
        <taxon>Arthropoda</taxon>
        <taxon>Hexapoda</taxon>
        <taxon>Insecta</taxon>
        <taxon>Pterygota</taxon>
        <taxon>Neoptera</taxon>
        <taxon>Paraneoptera</taxon>
        <taxon>Hemiptera</taxon>
        <taxon>Heteroptera</taxon>
        <taxon>Panheteroptera</taxon>
        <taxon>Cimicomorpha</taxon>
        <taxon>Miridae</taxon>
        <taxon>Mirini</taxon>
        <taxon>Lygus</taxon>
    </lineage>
</organism>
<proteinExistence type="predicted"/>
<evidence type="ECO:0000313" key="1">
    <source>
        <dbReference type="EMBL" id="JAG34115.1"/>
    </source>
</evidence>
<feature type="non-terminal residue" evidence="1">
    <location>
        <position position="246"/>
    </location>
</feature>
<protein>
    <submittedName>
        <fullName evidence="1">Uncharacterized protein</fullName>
    </submittedName>
</protein>